<dbReference type="InParanoid" id="A0A369JDM0"/>
<sequence length="124" mass="13515">MSTHKNVPKHYTIYAAECKEEIGGADVRDSSNFPIFRCFGVVSIPSLFGAQIDKRPFVVSAQVSSPILGLQQPLEDLAWIALMFDFKTDVGIALGIARPLCIPGQDRVEGTYRVYEPGGSEGNP</sequence>
<evidence type="ECO:0000313" key="1">
    <source>
        <dbReference type="EMBL" id="RDB19968.1"/>
    </source>
</evidence>
<keyword evidence="2" id="KW-1185">Reference proteome</keyword>
<accession>A0A369JDM0</accession>
<dbReference type="AlphaFoldDB" id="A0A369JDM0"/>
<organism evidence="1 2">
    <name type="scientific">Hypsizygus marmoreus</name>
    <name type="common">White beech mushroom</name>
    <name type="synonym">Agaricus marmoreus</name>
    <dbReference type="NCBI Taxonomy" id="39966"/>
    <lineage>
        <taxon>Eukaryota</taxon>
        <taxon>Fungi</taxon>
        <taxon>Dikarya</taxon>
        <taxon>Basidiomycota</taxon>
        <taxon>Agaricomycotina</taxon>
        <taxon>Agaricomycetes</taxon>
        <taxon>Agaricomycetidae</taxon>
        <taxon>Agaricales</taxon>
        <taxon>Tricholomatineae</taxon>
        <taxon>Lyophyllaceae</taxon>
        <taxon>Hypsizygus</taxon>
    </lineage>
</organism>
<reference evidence="1" key="1">
    <citation type="submission" date="2018-04" db="EMBL/GenBank/DDBJ databases">
        <title>Whole genome sequencing of Hypsizygus marmoreus.</title>
        <authorList>
            <person name="Choi I.-G."/>
            <person name="Min B."/>
            <person name="Kim J.-G."/>
            <person name="Kim S."/>
            <person name="Oh Y.-L."/>
            <person name="Kong W.-S."/>
            <person name="Park H."/>
            <person name="Jeong J."/>
            <person name="Song E.-S."/>
        </authorList>
    </citation>
    <scope>NUCLEOTIDE SEQUENCE [LARGE SCALE GENOMIC DNA]</scope>
    <source>
        <strain evidence="1">51987-8</strain>
    </source>
</reference>
<gene>
    <name evidence="1" type="ORF">Hypma_013052</name>
</gene>
<proteinExistence type="predicted"/>
<comment type="caution">
    <text evidence="1">The sequence shown here is derived from an EMBL/GenBank/DDBJ whole genome shotgun (WGS) entry which is preliminary data.</text>
</comment>
<dbReference type="Proteomes" id="UP000076154">
    <property type="component" value="Unassembled WGS sequence"/>
</dbReference>
<dbReference type="EMBL" id="LUEZ02000071">
    <property type="protein sequence ID" value="RDB19968.1"/>
    <property type="molecule type" value="Genomic_DNA"/>
</dbReference>
<evidence type="ECO:0000313" key="2">
    <source>
        <dbReference type="Proteomes" id="UP000076154"/>
    </source>
</evidence>
<protein>
    <submittedName>
        <fullName evidence="1">Uncharacterized protein</fullName>
    </submittedName>
</protein>
<name>A0A369JDM0_HYPMA</name>